<protein>
    <submittedName>
        <fullName evidence="2">EAL domain-containing protein</fullName>
    </submittedName>
</protein>
<dbReference type="SUPFAM" id="SSF141868">
    <property type="entry name" value="EAL domain-like"/>
    <property type="match status" value="1"/>
</dbReference>
<comment type="caution">
    <text evidence="2">The sequence shown here is derived from an EMBL/GenBank/DDBJ whole genome shotgun (WGS) entry which is preliminary data.</text>
</comment>
<proteinExistence type="predicted"/>
<sequence length="261" mass="27185">MLGAFACGAIIPVFQPQVSLRGGALLGLEALARWRLPSGELAGPAGFFGAATRLGLIGLIDETILAGALGQLRSWRRAGLVVARVSVNLSAAALRDPGYPDLLSFHLDMHDLAPTDLAVEIVESVLIEDDEDVAIRNVRAMARAGIAVELDDFGSGHTSVTNLLRLDLQAIKLDRALVRRMGEDGRGEAVIRAVTTMTAELGLGTIAEGAESAVDVARLAALGCDAVQGYAIARPMTGEEAALWLAAGQDGSRLAEAGVRA</sequence>
<dbReference type="CDD" id="cd01948">
    <property type="entry name" value="EAL"/>
    <property type="match status" value="1"/>
</dbReference>
<name>A0A8J7M5R1_9RHOB</name>
<dbReference type="Proteomes" id="UP000655420">
    <property type="component" value="Unassembled WGS sequence"/>
</dbReference>
<dbReference type="AlphaFoldDB" id="A0A8J7M5R1"/>
<accession>A0A8J7M5R1</accession>
<dbReference type="GO" id="GO:0071111">
    <property type="term" value="F:cyclic-guanylate-specific phosphodiesterase activity"/>
    <property type="evidence" value="ECO:0007669"/>
    <property type="project" value="InterPro"/>
</dbReference>
<feature type="domain" description="EAL" evidence="1">
    <location>
        <begin position="1"/>
        <end position="249"/>
    </location>
</feature>
<dbReference type="RefSeq" id="WP_200608238.1">
    <property type="nucleotide sequence ID" value="NZ_JAEHHL010000002.1"/>
</dbReference>
<keyword evidence="3" id="KW-1185">Reference proteome</keyword>
<dbReference type="SMART" id="SM00052">
    <property type="entry name" value="EAL"/>
    <property type="match status" value="1"/>
</dbReference>
<dbReference type="Pfam" id="PF00563">
    <property type="entry name" value="EAL"/>
    <property type="match status" value="1"/>
</dbReference>
<reference evidence="2" key="1">
    <citation type="submission" date="2020-12" db="EMBL/GenBank/DDBJ databases">
        <title>Bacterial taxonomy.</title>
        <authorList>
            <person name="Pan X."/>
        </authorList>
    </citation>
    <scope>NUCLEOTIDE SEQUENCE</scope>
    <source>
        <strain evidence="2">M0105</strain>
    </source>
</reference>
<organism evidence="2 3">
    <name type="scientific">Thermohalobaculum xanthum</name>
    <dbReference type="NCBI Taxonomy" id="2753746"/>
    <lineage>
        <taxon>Bacteria</taxon>
        <taxon>Pseudomonadati</taxon>
        <taxon>Pseudomonadota</taxon>
        <taxon>Alphaproteobacteria</taxon>
        <taxon>Rhodobacterales</taxon>
        <taxon>Paracoccaceae</taxon>
        <taxon>Thermohalobaculum</taxon>
    </lineage>
</organism>
<evidence type="ECO:0000313" key="3">
    <source>
        <dbReference type="Proteomes" id="UP000655420"/>
    </source>
</evidence>
<dbReference type="PANTHER" id="PTHR33121:SF70">
    <property type="entry name" value="SIGNALING PROTEIN YKOW"/>
    <property type="match status" value="1"/>
</dbReference>
<evidence type="ECO:0000259" key="1">
    <source>
        <dbReference type="PROSITE" id="PS50883"/>
    </source>
</evidence>
<dbReference type="PANTHER" id="PTHR33121">
    <property type="entry name" value="CYCLIC DI-GMP PHOSPHODIESTERASE PDEF"/>
    <property type="match status" value="1"/>
</dbReference>
<dbReference type="EMBL" id="JAEHHL010000002">
    <property type="protein sequence ID" value="MBK0398710.1"/>
    <property type="molecule type" value="Genomic_DNA"/>
</dbReference>
<dbReference type="InterPro" id="IPR050706">
    <property type="entry name" value="Cyclic-di-GMP_PDE-like"/>
</dbReference>
<gene>
    <name evidence="2" type="ORF">H0I76_05885</name>
</gene>
<dbReference type="PROSITE" id="PS50883">
    <property type="entry name" value="EAL"/>
    <property type="match status" value="1"/>
</dbReference>
<dbReference type="Gene3D" id="3.20.20.450">
    <property type="entry name" value="EAL domain"/>
    <property type="match status" value="1"/>
</dbReference>
<dbReference type="InterPro" id="IPR035919">
    <property type="entry name" value="EAL_sf"/>
</dbReference>
<evidence type="ECO:0000313" key="2">
    <source>
        <dbReference type="EMBL" id="MBK0398710.1"/>
    </source>
</evidence>
<dbReference type="InterPro" id="IPR001633">
    <property type="entry name" value="EAL_dom"/>
</dbReference>